<reference evidence="3" key="1">
    <citation type="journal article" date="2013" name="Genome Announc.">
        <title>Draft genome sequence of the ascomycete Phaeoacremonium aleophilum strain UCR-PA7, a causal agent of the esca disease complex in grapevines.</title>
        <authorList>
            <person name="Blanco-Ulate B."/>
            <person name="Rolshausen P."/>
            <person name="Cantu D."/>
        </authorList>
    </citation>
    <scope>NUCLEOTIDE SEQUENCE [LARGE SCALE GENOMIC DNA]</scope>
    <source>
        <strain evidence="3">UCR-PA7</strain>
    </source>
</reference>
<dbReference type="RefSeq" id="XP_007916916.1">
    <property type="nucleotide sequence ID" value="XM_007918725.1"/>
</dbReference>
<name>R8BG85_PHAM7</name>
<evidence type="ECO:0000313" key="3">
    <source>
        <dbReference type="Proteomes" id="UP000014074"/>
    </source>
</evidence>
<gene>
    <name evidence="2" type="ORF">UCRPA7_6185</name>
</gene>
<accession>R8BG85</accession>
<dbReference type="OrthoDB" id="5376804at2759"/>
<sequence length="354" mass="38142">MNDVTDYLHVSSAIDATGFKLNLPAESQVRNASLSNGAYLLGGPKTYNLNISFPYTSGYVNSSDPRDKTLSFIEQPDLLKAALADFFVIYTNDTSGPVAAPFRAVEVLMHFCVNTYAAAVREGVSQTTRLASGTNVTESTNSADLLSLSGDGRNFTINTTYALLLGDYLRQTLSGTYSLRLGDQAVGRTGASDAVGAALYVGDLLKSLTESNNDALRHQAIRNITENVAISLSNTIRGQGTTEIGTVFITETYVCVQWAWLVCVAAQIMMSAVFVVGVMIQTSVWKVKVVKSSALATMLALNTEDKGRLERENMGQVTEPRTMSTRLRSAKAKFSLQEDGSWSLNLDSGHEPAG</sequence>
<dbReference type="HOGENOM" id="CLU_816586_0_0_1"/>
<dbReference type="AlphaFoldDB" id="R8BG85"/>
<feature type="transmembrane region" description="Helical" evidence="1">
    <location>
        <begin position="258"/>
        <end position="280"/>
    </location>
</feature>
<dbReference type="PANTHER" id="PTHR35394:SF5">
    <property type="entry name" value="DUF3176 DOMAIN-CONTAINING PROTEIN"/>
    <property type="match status" value="1"/>
</dbReference>
<dbReference type="KEGG" id="tmn:UCRPA7_6185"/>
<keyword evidence="1" id="KW-0472">Membrane</keyword>
<keyword evidence="1" id="KW-0812">Transmembrane</keyword>
<keyword evidence="1" id="KW-1133">Transmembrane helix</keyword>
<dbReference type="EMBL" id="KB933222">
    <property type="protein sequence ID" value="EON98309.1"/>
    <property type="molecule type" value="Genomic_DNA"/>
</dbReference>
<dbReference type="GeneID" id="19326815"/>
<proteinExistence type="predicted"/>
<evidence type="ECO:0000256" key="1">
    <source>
        <dbReference type="SAM" id="Phobius"/>
    </source>
</evidence>
<dbReference type="PANTHER" id="PTHR35394">
    <property type="entry name" value="DUF3176 DOMAIN-CONTAINING PROTEIN"/>
    <property type="match status" value="1"/>
</dbReference>
<keyword evidence="3" id="KW-1185">Reference proteome</keyword>
<organism evidence="2 3">
    <name type="scientific">Phaeoacremonium minimum (strain UCR-PA7)</name>
    <name type="common">Esca disease fungus</name>
    <name type="synonym">Togninia minima</name>
    <dbReference type="NCBI Taxonomy" id="1286976"/>
    <lineage>
        <taxon>Eukaryota</taxon>
        <taxon>Fungi</taxon>
        <taxon>Dikarya</taxon>
        <taxon>Ascomycota</taxon>
        <taxon>Pezizomycotina</taxon>
        <taxon>Sordariomycetes</taxon>
        <taxon>Sordariomycetidae</taxon>
        <taxon>Togniniales</taxon>
        <taxon>Togniniaceae</taxon>
        <taxon>Phaeoacremonium</taxon>
    </lineage>
</organism>
<evidence type="ECO:0000313" key="2">
    <source>
        <dbReference type="EMBL" id="EON98309.1"/>
    </source>
</evidence>
<protein>
    <submittedName>
        <fullName evidence="2">Uncharacterized protein</fullName>
    </submittedName>
</protein>
<dbReference type="Proteomes" id="UP000014074">
    <property type="component" value="Unassembled WGS sequence"/>
</dbReference>
<dbReference type="eggNOG" id="ENOG502SS2G">
    <property type="taxonomic scope" value="Eukaryota"/>
</dbReference>